<keyword evidence="3" id="KW-1185">Reference proteome</keyword>
<dbReference type="EMBL" id="JARJLG010000089">
    <property type="protein sequence ID" value="KAJ7748558.1"/>
    <property type="molecule type" value="Genomic_DNA"/>
</dbReference>
<feature type="compositionally biased region" description="Acidic residues" evidence="1">
    <location>
        <begin position="238"/>
        <end position="247"/>
    </location>
</feature>
<evidence type="ECO:0000313" key="3">
    <source>
        <dbReference type="Proteomes" id="UP001215280"/>
    </source>
</evidence>
<feature type="compositionally biased region" description="Basic and acidic residues" evidence="1">
    <location>
        <begin position="295"/>
        <end position="305"/>
    </location>
</feature>
<dbReference type="AlphaFoldDB" id="A0AAD7IT69"/>
<comment type="caution">
    <text evidence="2">The sequence shown here is derived from an EMBL/GenBank/DDBJ whole genome shotgun (WGS) entry which is preliminary data.</text>
</comment>
<proteinExistence type="predicted"/>
<feature type="region of interest" description="Disordered" evidence="1">
    <location>
        <begin position="237"/>
        <end position="259"/>
    </location>
</feature>
<dbReference type="Proteomes" id="UP001215280">
    <property type="component" value="Unassembled WGS sequence"/>
</dbReference>
<name>A0AAD7IT69_9AGAR</name>
<reference evidence="2" key="1">
    <citation type="submission" date="2023-03" db="EMBL/GenBank/DDBJ databases">
        <title>Massive genome expansion in bonnet fungi (Mycena s.s.) driven by repeated elements and novel gene families across ecological guilds.</title>
        <authorList>
            <consortium name="Lawrence Berkeley National Laboratory"/>
            <person name="Harder C.B."/>
            <person name="Miyauchi S."/>
            <person name="Viragh M."/>
            <person name="Kuo A."/>
            <person name="Thoen E."/>
            <person name="Andreopoulos B."/>
            <person name="Lu D."/>
            <person name="Skrede I."/>
            <person name="Drula E."/>
            <person name="Henrissat B."/>
            <person name="Morin E."/>
            <person name="Kohler A."/>
            <person name="Barry K."/>
            <person name="LaButti K."/>
            <person name="Morin E."/>
            <person name="Salamov A."/>
            <person name="Lipzen A."/>
            <person name="Mereny Z."/>
            <person name="Hegedus B."/>
            <person name="Baldrian P."/>
            <person name="Stursova M."/>
            <person name="Weitz H."/>
            <person name="Taylor A."/>
            <person name="Grigoriev I.V."/>
            <person name="Nagy L.G."/>
            <person name="Martin F."/>
            <person name="Kauserud H."/>
        </authorList>
    </citation>
    <scope>NUCLEOTIDE SEQUENCE</scope>
    <source>
        <strain evidence="2">CBHHK188m</strain>
    </source>
</reference>
<evidence type="ECO:0000313" key="2">
    <source>
        <dbReference type="EMBL" id="KAJ7748558.1"/>
    </source>
</evidence>
<organism evidence="2 3">
    <name type="scientific">Mycena maculata</name>
    <dbReference type="NCBI Taxonomy" id="230809"/>
    <lineage>
        <taxon>Eukaryota</taxon>
        <taxon>Fungi</taxon>
        <taxon>Dikarya</taxon>
        <taxon>Basidiomycota</taxon>
        <taxon>Agaricomycotina</taxon>
        <taxon>Agaricomycetes</taxon>
        <taxon>Agaricomycetidae</taxon>
        <taxon>Agaricales</taxon>
        <taxon>Marasmiineae</taxon>
        <taxon>Mycenaceae</taxon>
        <taxon>Mycena</taxon>
    </lineage>
</organism>
<gene>
    <name evidence="2" type="ORF">DFH07DRAFT_775722</name>
</gene>
<feature type="compositionally biased region" description="Low complexity" evidence="1">
    <location>
        <begin position="280"/>
        <end position="294"/>
    </location>
</feature>
<accession>A0AAD7IT69</accession>
<protein>
    <submittedName>
        <fullName evidence="2">Uncharacterized protein</fullName>
    </submittedName>
</protein>
<sequence>MIQWHVSTEKTPKGGLIAPAALEHGNMTPQISTCPREYQQFSLEQDPSFQSPEFQGKWQKQLMLWQEPLARSAWCCSAGSFCSRVAPIWKGHSNSFGLWHPPRLLHDACSGDRKLWGVTLEVVIEIHKGNKPRCLAQSFIQRCWAAEPDAWPDTVEVLRAIQRLHCRSLEFGSTRVRLTARSPRVFVPLRVRAQEADVRACCLGLGFSHGLSRTSRRLGRARTTMTIWDLVSVSNPEEVGDAGDSDGDVSSASHAMSRSSHGVSNSLHFAASTFSQAHAHSHSSNSNSVNSSSARSEEMDTKDDPVAPVTSLPGSRFDIPQPLTACRGVAEAMIHNLARSSCATFVCRAHRNTCESTSRCVCAARDGVAEFLGLAGGPLNTGTGQRLGSGRAVGNPQIGSGSSMDEQRIACGSSADEISVGSKFLVSVYNSALVETHAENPHFGSPDTGANVSVSGSVYLICRLSDYATYLPRFSLLKTMLPVYKFSSIFL</sequence>
<evidence type="ECO:0000256" key="1">
    <source>
        <dbReference type="SAM" id="MobiDB-lite"/>
    </source>
</evidence>
<feature type="region of interest" description="Disordered" evidence="1">
    <location>
        <begin position="280"/>
        <end position="315"/>
    </location>
</feature>
<feature type="compositionally biased region" description="Low complexity" evidence="1">
    <location>
        <begin position="248"/>
        <end position="259"/>
    </location>
</feature>